<proteinExistence type="predicted"/>
<reference evidence="1 2" key="1">
    <citation type="journal article" date="2015" name="Antonie Van Leeuwenhoek">
        <title>A phylogenomic and molecular marker based taxonomic framework for the order Xanthomonadales: proposal to transfer the families Algiphilaceae and Solimonadaceae to the order Nevskiales ord. nov. and to create a new family within the order Xanthomonadales, the family Rhodanobacteraceae fam. nov., containing the genus Rhodanobacter and its closest relatives.</title>
        <authorList>
            <person name="Naushad S."/>
            <person name="Adeolu M."/>
            <person name="Wong S."/>
            <person name="Sohail M."/>
            <person name="Schellhorn H.E."/>
            <person name="Gupta R.S."/>
        </authorList>
    </citation>
    <scope>NUCLEOTIDE SEQUENCE [LARGE SCALE GENOMIC DNA]</scope>
    <source>
        <strain evidence="1 2">DSM 16301</strain>
    </source>
</reference>
<dbReference type="EMBL" id="JPLA01000022">
    <property type="protein sequence ID" value="KLD64093.1"/>
    <property type="molecule type" value="Genomic_DNA"/>
</dbReference>
<evidence type="ECO:0000313" key="2">
    <source>
        <dbReference type="Proteomes" id="UP000035481"/>
    </source>
</evidence>
<name>A0A0G9H3D5_9GAMM</name>
<protein>
    <submittedName>
        <fullName evidence="1">Uncharacterized protein</fullName>
    </submittedName>
</protein>
<evidence type="ECO:0000313" key="1">
    <source>
        <dbReference type="EMBL" id="KLD64093.1"/>
    </source>
</evidence>
<gene>
    <name evidence="1" type="ORF">Y882_08395</name>
</gene>
<organism evidence="1 2">
    <name type="scientific">Dyella japonica DSM 16301</name>
    <dbReference type="NCBI Taxonomy" id="1440762"/>
    <lineage>
        <taxon>Bacteria</taxon>
        <taxon>Pseudomonadati</taxon>
        <taxon>Pseudomonadota</taxon>
        <taxon>Gammaproteobacteria</taxon>
        <taxon>Lysobacterales</taxon>
        <taxon>Rhodanobacteraceae</taxon>
        <taxon>Dyella</taxon>
    </lineage>
</organism>
<sequence>MHQPQGVAREVGFRDFPGDELPVSCFRVQSVALTQPLEWNDFRLLTVKVASRYEMRAPRGGGDFSEQKWTKQGEGFTLRLNSMFSGTPKVCF</sequence>
<dbReference type="Proteomes" id="UP000035481">
    <property type="component" value="Unassembled WGS sequence"/>
</dbReference>
<dbReference type="AlphaFoldDB" id="A0A0G9H3D5"/>
<accession>A0A0G9H3D5</accession>
<dbReference type="PATRIC" id="fig|1440762.4.peg.1178"/>
<comment type="caution">
    <text evidence="1">The sequence shown here is derived from an EMBL/GenBank/DDBJ whole genome shotgun (WGS) entry which is preliminary data.</text>
</comment>